<dbReference type="AlphaFoldDB" id="A0AAD2HHU4"/>
<feature type="region of interest" description="Disordered" evidence="1">
    <location>
        <begin position="291"/>
        <end position="340"/>
    </location>
</feature>
<sequence>MENIQHYRPLSYALHPATTSTTASSSSPGPVHLPPQPADDSSMVATTDAPSVASVAEGTPVSHDASSVTEPPAKRRPGRPKGSRVKKDSAKAVATPSLPEVNAQNQQYYEFQWRMLNLCAEFYGAAEELVKSTPPLVIAQCYQMGPGTPMDPLVMLTEAKRTCDTLLANPSELLTMPPPPMYPAMPAFYQPPPIVVANPAPYPLPMAPSYAHYPAAYYHPYPYAAPPPPPPPQASASAPAPGAWSDEEVERLRKLAEDSKTRNTTAEPDWDWVVGQWGHSRSREQILMKATGLNLRNSKRRRDTDDAASSASPALPASTPGDTASASPVPSAPTAVPPATAGSATAVLPWPMPTLAADMAPPASSYYRPRPAEPIQTQFVYQNGAPAKP</sequence>
<evidence type="ECO:0000313" key="3">
    <source>
        <dbReference type="Proteomes" id="UP001295794"/>
    </source>
</evidence>
<feature type="compositionally biased region" description="Basic residues" evidence="1">
    <location>
        <begin position="74"/>
        <end position="84"/>
    </location>
</feature>
<dbReference type="Proteomes" id="UP001295794">
    <property type="component" value="Unassembled WGS sequence"/>
</dbReference>
<accession>A0AAD2HHU4</accession>
<evidence type="ECO:0008006" key="4">
    <source>
        <dbReference type="Google" id="ProtNLM"/>
    </source>
</evidence>
<dbReference type="EMBL" id="CAVNYO010000405">
    <property type="protein sequence ID" value="CAK5276133.1"/>
    <property type="molecule type" value="Genomic_DNA"/>
</dbReference>
<name>A0AAD2HHU4_9AGAR</name>
<feature type="region of interest" description="Disordered" evidence="1">
    <location>
        <begin position="228"/>
        <end position="249"/>
    </location>
</feature>
<gene>
    <name evidence="2" type="ORF">MYCIT1_LOCUS24254</name>
</gene>
<protein>
    <recommendedName>
        <fullName evidence="4">Myb-like domain-containing protein</fullName>
    </recommendedName>
</protein>
<keyword evidence="3" id="KW-1185">Reference proteome</keyword>
<reference evidence="2" key="1">
    <citation type="submission" date="2023-11" db="EMBL/GenBank/DDBJ databases">
        <authorList>
            <person name="De Vega J J."/>
            <person name="De Vega J J."/>
        </authorList>
    </citation>
    <scope>NUCLEOTIDE SEQUENCE</scope>
</reference>
<evidence type="ECO:0000313" key="2">
    <source>
        <dbReference type="EMBL" id="CAK5276133.1"/>
    </source>
</evidence>
<proteinExistence type="predicted"/>
<feature type="compositionally biased region" description="Low complexity" evidence="1">
    <location>
        <begin position="307"/>
        <end position="340"/>
    </location>
</feature>
<evidence type="ECO:0000256" key="1">
    <source>
        <dbReference type="SAM" id="MobiDB-lite"/>
    </source>
</evidence>
<comment type="caution">
    <text evidence="2">The sequence shown here is derived from an EMBL/GenBank/DDBJ whole genome shotgun (WGS) entry which is preliminary data.</text>
</comment>
<organism evidence="2 3">
    <name type="scientific">Mycena citricolor</name>
    <dbReference type="NCBI Taxonomy" id="2018698"/>
    <lineage>
        <taxon>Eukaryota</taxon>
        <taxon>Fungi</taxon>
        <taxon>Dikarya</taxon>
        <taxon>Basidiomycota</taxon>
        <taxon>Agaricomycotina</taxon>
        <taxon>Agaricomycetes</taxon>
        <taxon>Agaricomycetidae</taxon>
        <taxon>Agaricales</taxon>
        <taxon>Marasmiineae</taxon>
        <taxon>Mycenaceae</taxon>
        <taxon>Mycena</taxon>
    </lineage>
</organism>
<feature type="region of interest" description="Disordered" evidence="1">
    <location>
        <begin position="17"/>
        <end position="93"/>
    </location>
</feature>
<feature type="compositionally biased region" description="Low complexity" evidence="1">
    <location>
        <begin position="17"/>
        <end position="27"/>
    </location>
</feature>